<dbReference type="NCBIfam" id="TIGR02937">
    <property type="entry name" value="sigma70-ECF"/>
    <property type="match status" value="1"/>
</dbReference>
<dbReference type="Proteomes" id="UP000727490">
    <property type="component" value="Unassembled WGS sequence"/>
</dbReference>
<evidence type="ECO:0000313" key="6">
    <source>
        <dbReference type="EMBL" id="MBW3469571.1"/>
    </source>
</evidence>
<sequence>MADFNFLDIKTLKGFENAYRQYASKVYAVCRSQIKSREIAEEIVQDIFRSLWERRNKIDLREPLEHYLIRSAKLKVIDYFRQKQRDQKHLACAMQEYCLSENCTEDTLAFNELHQQISELVDMLPCHCREVYKLSREEGLSNKEIAERLDISLKTVEYHMGKALRFLKDSLQIG</sequence>
<evidence type="ECO:0000256" key="3">
    <source>
        <dbReference type="ARBA" id="ARBA00023163"/>
    </source>
</evidence>
<dbReference type="Pfam" id="PF04542">
    <property type="entry name" value="Sigma70_r2"/>
    <property type="match status" value="1"/>
</dbReference>
<dbReference type="GO" id="GO:0003677">
    <property type="term" value="F:DNA binding"/>
    <property type="evidence" value="ECO:0007669"/>
    <property type="project" value="InterPro"/>
</dbReference>
<evidence type="ECO:0000313" key="7">
    <source>
        <dbReference type="Proteomes" id="UP000727490"/>
    </source>
</evidence>
<dbReference type="PANTHER" id="PTHR43133:SF46">
    <property type="entry name" value="RNA POLYMERASE SIGMA-70 FACTOR ECF SUBFAMILY"/>
    <property type="match status" value="1"/>
</dbReference>
<dbReference type="InterPro" id="IPR013249">
    <property type="entry name" value="RNA_pol_sigma70_r4_t2"/>
</dbReference>
<dbReference type="GO" id="GO:0016987">
    <property type="term" value="F:sigma factor activity"/>
    <property type="evidence" value="ECO:0007669"/>
    <property type="project" value="UniProtKB-KW"/>
</dbReference>
<dbReference type="Pfam" id="PF08281">
    <property type="entry name" value="Sigma70_r4_2"/>
    <property type="match status" value="1"/>
</dbReference>
<keyword evidence="2" id="KW-0731">Sigma factor</keyword>
<evidence type="ECO:0000259" key="5">
    <source>
        <dbReference type="Pfam" id="PF08281"/>
    </source>
</evidence>
<keyword evidence="3" id="KW-0804">Transcription</keyword>
<evidence type="ECO:0000256" key="1">
    <source>
        <dbReference type="ARBA" id="ARBA00023015"/>
    </source>
</evidence>
<gene>
    <name evidence="6" type="ORF">EGN73_17365</name>
</gene>
<dbReference type="InterPro" id="IPR039425">
    <property type="entry name" value="RNA_pol_sigma-70-like"/>
</dbReference>
<reference evidence="6 7" key="1">
    <citation type="journal article" date="2020" name="Syst. Appl. Microbiol.">
        <title>Arthrospiribacter ruber gen. nov., sp. nov., a novel bacterium isolated from Arthrospira cultures.</title>
        <authorList>
            <person name="Waleron M."/>
            <person name="Misztak A."/>
            <person name="Waleron M.M."/>
            <person name="Furmaniak M."/>
            <person name="Mrozik A."/>
            <person name="Waleron K."/>
        </authorList>
    </citation>
    <scope>NUCLEOTIDE SEQUENCE [LARGE SCALE GENOMIC DNA]</scope>
    <source>
        <strain evidence="6 7">DPMB0001</strain>
    </source>
</reference>
<dbReference type="PANTHER" id="PTHR43133">
    <property type="entry name" value="RNA POLYMERASE ECF-TYPE SIGMA FACTO"/>
    <property type="match status" value="1"/>
</dbReference>
<name>A0A951MCP8_9BACT</name>
<accession>A0A951MCP8</accession>
<keyword evidence="7" id="KW-1185">Reference proteome</keyword>
<dbReference type="RefSeq" id="WP_219292775.1">
    <property type="nucleotide sequence ID" value="NZ_RPHB01000008.1"/>
</dbReference>
<keyword evidence="1" id="KW-0805">Transcription regulation</keyword>
<dbReference type="NCBIfam" id="TIGR02985">
    <property type="entry name" value="Sig70_bacteroi1"/>
    <property type="match status" value="1"/>
</dbReference>
<dbReference type="GO" id="GO:0006352">
    <property type="term" value="P:DNA-templated transcription initiation"/>
    <property type="evidence" value="ECO:0007669"/>
    <property type="project" value="InterPro"/>
</dbReference>
<dbReference type="EMBL" id="RPHB01000008">
    <property type="protein sequence ID" value="MBW3469571.1"/>
    <property type="molecule type" value="Genomic_DNA"/>
</dbReference>
<comment type="caution">
    <text evidence="6">The sequence shown here is derived from an EMBL/GenBank/DDBJ whole genome shotgun (WGS) entry which is preliminary data.</text>
</comment>
<protein>
    <submittedName>
        <fullName evidence="6">RNA polymerase sigma-70 factor</fullName>
    </submittedName>
</protein>
<evidence type="ECO:0000256" key="2">
    <source>
        <dbReference type="ARBA" id="ARBA00023082"/>
    </source>
</evidence>
<feature type="domain" description="RNA polymerase sigma factor 70 region 4 type 2" evidence="5">
    <location>
        <begin position="115"/>
        <end position="167"/>
    </location>
</feature>
<dbReference type="InterPro" id="IPR014284">
    <property type="entry name" value="RNA_pol_sigma-70_dom"/>
</dbReference>
<dbReference type="InterPro" id="IPR014327">
    <property type="entry name" value="RNA_pol_sigma70_bacteroid"/>
</dbReference>
<feature type="domain" description="RNA polymerase sigma-70 region 2" evidence="4">
    <location>
        <begin position="19"/>
        <end position="85"/>
    </location>
</feature>
<evidence type="ECO:0000259" key="4">
    <source>
        <dbReference type="Pfam" id="PF04542"/>
    </source>
</evidence>
<dbReference type="AlphaFoldDB" id="A0A951MCP8"/>
<organism evidence="6 7">
    <name type="scientific">Arthrospiribacter ruber</name>
    <dbReference type="NCBI Taxonomy" id="2487934"/>
    <lineage>
        <taxon>Bacteria</taxon>
        <taxon>Pseudomonadati</taxon>
        <taxon>Bacteroidota</taxon>
        <taxon>Cytophagia</taxon>
        <taxon>Cytophagales</taxon>
        <taxon>Cyclobacteriaceae</taxon>
        <taxon>Arthrospiribacter</taxon>
    </lineage>
</organism>
<proteinExistence type="predicted"/>
<dbReference type="InterPro" id="IPR007627">
    <property type="entry name" value="RNA_pol_sigma70_r2"/>
</dbReference>